<dbReference type="RefSeq" id="YP_009273523.1">
    <property type="nucleotide sequence ID" value="NC_030906.1"/>
</dbReference>
<evidence type="ECO:0000313" key="4">
    <source>
        <dbReference type="Proteomes" id="UP000203886"/>
    </source>
</evidence>
<accession>A0A0K0NL93</accession>
<name>A0A0K0NL93_9CAUD</name>
<sequence length="385" mass="41986">MTTGGSTPDLSQYVELRLYDKDPNDILRTAITELQSRMPGWNPREDNTEVMLMEALAVAVSESVYAINRLPNAIMTALMRLYGIERDAGAFATTTVEFQVVNTMGYTIPARTRLLLPPEQGYGSTVFETTAALTIPYGMTSGTIPVTATEVTDVVNGVPPATRFQVLDQLQYVNGVVNTEIVLGGRVPESDKAWFNRGVQRFGRLTDTLVTPNHFELAALEDPTVRRARALDNFDSTLGTGVPGDHPGHLTLALYGDGGIMPAVEKQAVIDSFTTRKFAPLILHTVDPVITTVNVNVRVKPNRGYPNERVVDAVSTAVRNWLNTDVWPWKATVYYNELMGVVAELPEVDYVTQLIEPASDVYLAGSAPLANLGTINVSIASEANV</sequence>
<dbReference type="Pfam" id="PF04865">
    <property type="entry name" value="Baseplate_J"/>
    <property type="match status" value="1"/>
</dbReference>
<dbReference type="InterPro" id="IPR058530">
    <property type="entry name" value="Baseplate_J-like_C"/>
</dbReference>
<feature type="domain" description="Baseplate protein J-like barrel" evidence="1">
    <location>
        <begin position="96"/>
        <end position="185"/>
    </location>
</feature>
<gene>
    <name evidence="3" type="ORF">GMA6_41</name>
</gene>
<feature type="domain" description="Baseplate J-like C-terminal" evidence="2">
    <location>
        <begin position="293"/>
        <end position="378"/>
    </location>
</feature>
<evidence type="ECO:0000259" key="2">
    <source>
        <dbReference type="Pfam" id="PF26079"/>
    </source>
</evidence>
<dbReference type="OrthoDB" id="6510at10239"/>
<protein>
    <submittedName>
        <fullName evidence="3">Uncharacterized protein</fullName>
    </submittedName>
</protein>
<dbReference type="GeneID" id="28801091"/>
<reference evidence="3 4" key="1">
    <citation type="journal article" date="2015" name="PLoS ONE">
        <title>Lysis to Kill: Evaluation of the Lytic Abilities, and Genomics of Nine Bacteriophages Infective for Gordonia spp. and Their Potential Use in Activated Sludge Foam Biocontrol.</title>
        <authorList>
            <person name="Dyson Z.A."/>
            <person name="Tucci J."/>
            <person name="Seviour R.J."/>
            <person name="Petrovski S."/>
        </authorList>
    </citation>
    <scope>NUCLEOTIDE SEQUENCE [LARGE SCALE GENOMIC DNA]</scope>
</reference>
<dbReference type="EMBL" id="KR063280">
    <property type="protein sequence ID" value="AKL88322.1"/>
    <property type="molecule type" value="Genomic_DNA"/>
</dbReference>
<dbReference type="KEGG" id="vg:28801091"/>
<organism evidence="3 4">
    <name type="scientific">Gordonia phage GMA6</name>
    <dbReference type="NCBI Taxonomy" id="1647285"/>
    <lineage>
        <taxon>Viruses</taxon>
        <taxon>Duplodnaviria</taxon>
        <taxon>Heunggongvirae</taxon>
        <taxon>Uroviricota</taxon>
        <taxon>Caudoviricetes</taxon>
        <taxon>Bendigovirus</taxon>
        <taxon>Bendigovirus GMA6</taxon>
    </lineage>
</organism>
<dbReference type="Proteomes" id="UP000203886">
    <property type="component" value="Segment"/>
</dbReference>
<evidence type="ECO:0000313" key="3">
    <source>
        <dbReference type="EMBL" id="AKL88322.1"/>
    </source>
</evidence>
<proteinExistence type="predicted"/>
<dbReference type="InterPro" id="IPR006949">
    <property type="entry name" value="Barrel_Baseplate_J-like"/>
</dbReference>
<evidence type="ECO:0000259" key="1">
    <source>
        <dbReference type="Pfam" id="PF04865"/>
    </source>
</evidence>
<dbReference type="Pfam" id="PF26079">
    <property type="entry name" value="Baseplate_J_C"/>
    <property type="match status" value="1"/>
</dbReference>
<keyword evidence="4" id="KW-1185">Reference proteome</keyword>